<dbReference type="EMBL" id="DSQD01000040">
    <property type="protein sequence ID" value="HGF87070.1"/>
    <property type="molecule type" value="Genomic_DNA"/>
</dbReference>
<dbReference type="Pfam" id="PF09754">
    <property type="entry name" value="PAC2"/>
    <property type="match status" value="1"/>
</dbReference>
<dbReference type="EMBL" id="DSCQ01000037">
    <property type="protein sequence ID" value="HET21105.1"/>
    <property type="molecule type" value="Genomic_DNA"/>
</dbReference>
<evidence type="ECO:0000256" key="1">
    <source>
        <dbReference type="SAM" id="Coils"/>
    </source>
</evidence>
<accession>A0A7C2S664</accession>
<dbReference type="PANTHER" id="PTHR35610:SF8">
    <property type="entry name" value="3-ISOPROPYLMALATE DEHYDRATASE"/>
    <property type="match status" value="1"/>
</dbReference>
<gene>
    <name evidence="2" type="ORF">ENN70_03205</name>
    <name evidence="4" type="ORF">ENR21_01200</name>
    <name evidence="3" type="ORF">ENW66_08180</name>
</gene>
<evidence type="ECO:0000313" key="2">
    <source>
        <dbReference type="EMBL" id="HET21105.1"/>
    </source>
</evidence>
<dbReference type="AlphaFoldDB" id="A0A7C2S664"/>
<sequence length="239" mass="26474">MELETEIIVERIDVENPILITSFPGIGLVGTIATAHYIMELNLEAIGIVDSRLLPPVASLFEGVILPPVRIYQSTELGFVLIHSDVPIIPQAAIDMSKRIVRFAAEINARRIYSFAGVATFEDKKRVFAAATTRELLDEVKQHAEIFRMGTISGIAGSIMNECVAAKIPGIVLLGETLGFNPDPRAAANLIDAVNKIMNWKVSVEKLLKEAEIIEAQMQKLAEQARMQEERREEFPMYG</sequence>
<keyword evidence="2" id="KW-0647">Proteasome</keyword>
<evidence type="ECO:0000313" key="3">
    <source>
        <dbReference type="EMBL" id="HFW32905.1"/>
    </source>
</evidence>
<reference evidence="2" key="1">
    <citation type="journal article" date="2020" name="mSystems">
        <title>Genome- and Community-Level Interaction Insights into Carbon Utilization and Element Cycling Functions of Hydrothermarchaeota in Hydrothermal Sediment.</title>
        <authorList>
            <person name="Zhou Z."/>
            <person name="Liu Y."/>
            <person name="Xu W."/>
            <person name="Pan J."/>
            <person name="Luo Z.H."/>
            <person name="Li M."/>
        </authorList>
    </citation>
    <scope>NUCLEOTIDE SEQUENCE [LARGE SCALE GENOMIC DNA]</scope>
    <source>
        <strain evidence="2">SpSt-12</strain>
        <strain evidence="4">SpSt-38</strain>
        <strain evidence="3">SpSt-87</strain>
    </source>
</reference>
<name>A0A7C2S664_ARCFL</name>
<dbReference type="InterPro" id="IPR019151">
    <property type="entry name" value="Proteasome_assmbl_chaperone_2"/>
</dbReference>
<dbReference type="Gene3D" id="3.40.50.10900">
    <property type="entry name" value="PAC-like subunit"/>
    <property type="match status" value="1"/>
</dbReference>
<dbReference type="InterPro" id="IPR038389">
    <property type="entry name" value="PSMG2_sf"/>
</dbReference>
<dbReference type="SUPFAM" id="SSF159659">
    <property type="entry name" value="Cgl1923-like"/>
    <property type="match status" value="1"/>
</dbReference>
<dbReference type="PANTHER" id="PTHR35610">
    <property type="entry name" value="3-ISOPROPYLMALATE DEHYDRATASE-RELATED"/>
    <property type="match status" value="1"/>
</dbReference>
<protein>
    <submittedName>
        <fullName evidence="2">Proteasome assembly chaperone family protein</fullName>
    </submittedName>
</protein>
<evidence type="ECO:0000313" key="4">
    <source>
        <dbReference type="EMBL" id="HGF87070.1"/>
    </source>
</evidence>
<dbReference type="NCBIfam" id="TIGR00161">
    <property type="entry name" value="proteasome assembly chaperone family protein"/>
    <property type="match status" value="1"/>
</dbReference>
<dbReference type="InterPro" id="IPR004425">
    <property type="entry name" value="MJ0106-like"/>
</dbReference>
<comment type="caution">
    <text evidence="2">The sequence shown here is derived from an EMBL/GenBank/DDBJ whole genome shotgun (WGS) entry which is preliminary data.</text>
</comment>
<dbReference type="GO" id="GO:0000502">
    <property type="term" value="C:proteasome complex"/>
    <property type="evidence" value="ECO:0007669"/>
    <property type="project" value="UniProtKB-KW"/>
</dbReference>
<dbReference type="EMBL" id="DTLB01000047">
    <property type="protein sequence ID" value="HFW32905.1"/>
    <property type="molecule type" value="Genomic_DNA"/>
</dbReference>
<organism evidence="2">
    <name type="scientific">Archaeoglobus fulgidus</name>
    <dbReference type="NCBI Taxonomy" id="2234"/>
    <lineage>
        <taxon>Archaea</taxon>
        <taxon>Methanobacteriati</taxon>
        <taxon>Methanobacteriota</taxon>
        <taxon>Archaeoglobi</taxon>
        <taxon>Archaeoglobales</taxon>
        <taxon>Archaeoglobaceae</taxon>
        <taxon>Archaeoglobus</taxon>
    </lineage>
</organism>
<proteinExistence type="predicted"/>
<feature type="coiled-coil region" evidence="1">
    <location>
        <begin position="204"/>
        <end position="233"/>
    </location>
</feature>
<keyword evidence="1" id="KW-0175">Coiled coil</keyword>